<gene>
    <name evidence="4" type="ORF">CWS72_01370</name>
</gene>
<organism evidence="4 5">
    <name type="scientific">Telmatospirillum siberiense</name>
    <dbReference type="NCBI Taxonomy" id="382514"/>
    <lineage>
        <taxon>Bacteria</taxon>
        <taxon>Pseudomonadati</taxon>
        <taxon>Pseudomonadota</taxon>
        <taxon>Alphaproteobacteria</taxon>
        <taxon>Rhodospirillales</taxon>
        <taxon>Rhodospirillaceae</taxon>
        <taxon>Telmatospirillum</taxon>
    </lineage>
</organism>
<name>A0A2N3Q1X6_9PROT</name>
<protein>
    <submittedName>
        <fullName evidence="4">Type IV pili twitching motility protein PilT</fullName>
    </submittedName>
</protein>
<evidence type="ECO:0000256" key="1">
    <source>
        <dbReference type="ARBA" id="ARBA00006611"/>
    </source>
</evidence>
<keyword evidence="5" id="KW-1185">Reference proteome</keyword>
<dbReference type="InterPro" id="IPR006321">
    <property type="entry name" value="PilT/PilU"/>
</dbReference>
<comment type="caution">
    <text evidence="4">The sequence shown here is derived from an EMBL/GenBank/DDBJ whole genome shotgun (WGS) entry which is preliminary data.</text>
</comment>
<dbReference type="PANTHER" id="PTHR30486:SF6">
    <property type="entry name" value="TYPE IV PILUS RETRACTATION ATPASE PILT"/>
    <property type="match status" value="1"/>
</dbReference>
<dbReference type="InterPro" id="IPR050921">
    <property type="entry name" value="T4SS_GSP_E_ATPase"/>
</dbReference>
<dbReference type="NCBIfam" id="TIGR01420">
    <property type="entry name" value="pilT_fam"/>
    <property type="match status" value="1"/>
</dbReference>
<accession>A0A2N3Q1X6</accession>
<dbReference type="OrthoDB" id="9804785at2"/>
<dbReference type="GO" id="GO:0016887">
    <property type="term" value="F:ATP hydrolysis activity"/>
    <property type="evidence" value="ECO:0007669"/>
    <property type="project" value="InterPro"/>
</dbReference>
<dbReference type="CDD" id="cd01131">
    <property type="entry name" value="PilT"/>
    <property type="match status" value="1"/>
</dbReference>
<evidence type="ECO:0000259" key="3">
    <source>
        <dbReference type="PROSITE" id="PS00662"/>
    </source>
</evidence>
<proteinExistence type="inferred from homology"/>
<dbReference type="SMART" id="SM00382">
    <property type="entry name" value="AAA"/>
    <property type="match status" value="1"/>
</dbReference>
<evidence type="ECO:0000313" key="4">
    <source>
        <dbReference type="EMBL" id="PKU26667.1"/>
    </source>
</evidence>
<feature type="compositionally biased region" description="Low complexity" evidence="2">
    <location>
        <begin position="346"/>
        <end position="366"/>
    </location>
</feature>
<dbReference type="EMBL" id="PIUM01000001">
    <property type="protein sequence ID" value="PKU26667.1"/>
    <property type="molecule type" value="Genomic_DNA"/>
</dbReference>
<feature type="region of interest" description="Disordered" evidence="2">
    <location>
        <begin position="331"/>
        <end position="382"/>
    </location>
</feature>
<dbReference type="RefSeq" id="WP_101248896.1">
    <property type="nucleotide sequence ID" value="NZ_PIUM01000001.1"/>
</dbReference>
<evidence type="ECO:0000256" key="2">
    <source>
        <dbReference type="SAM" id="MobiDB-lite"/>
    </source>
</evidence>
<dbReference type="PROSITE" id="PS00662">
    <property type="entry name" value="T2SP_E"/>
    <property type="match status" value="1"/>
</dbReference>
<dbReference type="Pfam" id="PF00437">
    <property type="entry name" value="T2SSE"/>
    <property type="match status" value="1"/>
</dbReference>
<sequence>MEITELLAFTLQSKGSDLHLSSGNPPLLRIAGDLKPLKCDPLTADEVAAMLHSVMSDEQRADYQRDHDLDFAIAFGEQARFRVNAFTVNRGPAAVFRTIPTAIPSLDELEAPAIFKQFAELEKGLVLVTGPTGSGKSTTLAAMIDHINRTFHKHILTIEDPVEFVHTSERSLVNHREVGKHTQSFGRALKSALREDPDVILVGEMRDHETISLALTAAETGHLVMGTLHTGGAAKTIDRIIDVFPGSDKDMVRAMLAGSLQAVISQVLLKRTGGGRVAAHDILVGTAAVRNLIRENKVPQIASMMQMGSRYGMQTLEDSVKTLIAQGKIDPAEMDRFMPPGQDRSTGGTSAAPLPATASASTEEAPATPPQPPKRGVTSLFR</sequence>
<comment type="similarity">
    <text evidence="1">Belongs to the GSP E family.</text>
</comment>
<dbReference type="Gene3D" id="3.30.450.90">
    <property type="match status" value="1"/>
</dbReference>
<dbReference type="InterPro" id="IPR003593">
    <property type="entry name" value="AAA+_ATPase"/>
</dbReference>
<dbReference type="PANTHER" id="PTHR30486">
    <property type="entry name" value="TWITCHING MOTILITY PROTEIN PILT"/>
    <property type="match status" value="1"/>
</dbReference>
<dbReference type="Proteomes" id="UP000233293">
    <property type="component" value="Unassembled WGS sequence"/>
</dbReference>
<dbReference type="SUPFAM" id="SSF52540">
    <property type="entry name" value="P-loop containing nucleoside triphosphate hydrolases"/>
    <property type="match status" value="1"/>
</dbReference>
<evidence type="ECO:0000313" key="5">
    <source>
        <dbReference type="Proteomes" id="UP000233293"/>
    </source>
</evidence>
<dbReference type="Gene3D" id="3.40.50.300">
    <property type="entry name" value="P-loop containing nucleotide triphosphate hydrolases"/>
    <property type="match status" value="1"/>
</dbReference>
<dbReference type="InterPro" id="IPR001482">
    <property type="entry name" value="T2SS/T4SS_dom"/>
</dbReference>
<dbReference type="GO" id="GO:0005524">
    <property type="term" value="F:ATP binding"/>
    <property type="evidence" value="ECO:0007669"/>
    <property type="project" value="InterPro"/>
</dbReference>
<reference evidence="5" key="1">
    <citation type="submission" date="2017-12" db="EMBL/GenBank/DDBJ databases">
        <title>Draft genome sequence of Telmatospirillum siberiense 26-4b1T, an acidotolerant peatland alphaproteobacterium potentially involved in sulfur cycling.</title>
        <authorList>
            <person name="Hausmann B."/>
            <person name="Pjevac P."/>
            <person name="Schreck K."/>
            <person name="Herbold C.W."/>
            <person name="Daims H."/>
            <person name="Wagner M."/>
            <person name="Pester M."/>
            <person name="Loy A."/>
        </authorList>
    </citation>
    <scope>NUCLEOTIDE SEQUENCE [LARGE SCALE GENOMIC DNA]</scope>
    <source>
        <strain evidence="5">26-4b1</strain>
    </source>
</reference>
<feature type="domain" description="Bacterial type II secretion system protein E" evidence="3">
    <location>
        <begin position="193"/>
        <end position="207"/>
    </location>
</feature>
<dbReference type="AlphaFoldDB" id="A0A2N3Q1X6"/>
<dbReference type="InterPro" id="IPR027417">
    <property type="entry name" value="P-loop_NTPase"/>
</dbReference>